<dbReference type="EMBL" id="JQEC01000072">
    <property type="protein sequence ID" value="KGJ87440.1"/>
    <property type="molecule type" value="Genomic_DNA"/>
</dbReference>
<evidence type="ECO:0000313" key="2">
    <source>
        <dbReference type="Proteomes" id="UP000029868"/>
    </source>
</evidence>
<proteinExistence type="predicted"/>
<dbReference type="PATRIC" id="fig|28229.3.peg.4578"/>
<name>A0A099KAW2_COLPS</name>
<evidence type="ECO:0000313" key="1">
    <source>
        <dbReference type="EMBL" id="KGJ87440.1"/>
    </source>
</evidence>
<dbReference type="OrthoDB" id="8563970at2"/>
<reference evidence="1 2" key="1">
    <citation type="submission" date="2014-08" db="EMBL/GenBank/DDBJ databases">
        <title>Genomic and Phenotypic Diversity of Colwellia psychrerythraea strains from Disparate Marine Basins.</title>
        <authorList>
            <person name="Techtmann S.M."/>
            <person name="Stelling S.C."/>
            <person name="Utturkar S.M."/>
            <person name="Alshibli N."/>
            <person name="Harris A."/>
            <person name="Brown S.D."/>
            <person name="Hazen T.C."/>
        </authorList>
    </citation>
    <scope>NUCLEOTIDE SEQUENCE [LARGE SCALE GENOMIC DNA]</scope>
    <source>
        <strain evidence="1 2">GAB14E</strain>
    </source>
</reference>
<protein>
    <submittedName>
        <fullName evidence="1">Uncharacterized protein</fullName>
    </submittedName>
</protein>
<dbReference type="Proteomes" id="UP000029868">
    <property type="component" value="Unassembled WGS sequence"/>
</dbReference>
<sequence>MSSEDPTKAGEVMLEVVDNQINANDPPLVKETFNRLRKLGISRKESKKYIACALSVEIFDVVKNSNEIDYDRYFGNLKKLPEMPWDDE</sequence>
<gene>
    <name evidence="1" type="ORF">GAB14E_4595</name>
</gene>
<dbReference type="RefSeq" id="WP_033084494.1">
    <property type="nucleotide sequence ID" value="NZ_JQEC01000072.1"/>
</dbReference>
<accession>A0A099KAW2</accession>
<dbReference type="AlphaFoldDB" id="A0A099KAW2"/>
<organism evidence="1 2">
    <name type="scientific">Colwellia psychrerythraea</name>
    <name type="common">Vibrio psychroerythus</name>
    <dbReference type="NCBI Taxonomy" id="28229"/>
    <lineage>
        <taxon>Bacteria</taxon>
        <taxon>Pseudomonadati</taxon>
        <taxon>Pseudomonadota</taxon>
        <taxon>Gammaproteobacteria</taxon>
        <taxon>Alteromonadales</taxon>
        <taxon>Colwelliaceae</taxon>
        <taxon>Colwellia</taxon>
    </lineage>
</organism>
<comment type="caution">
    <text evidence="1">The sequence shown here is derived from an EMBL/GenBank/DDBJ whole genome shotgun (WGS) entry which is preliminary data.</text>
</comment>